<gene>
    <name evidence="1" type="ORF">MNBD_CHLOROFLEXI01-2655</name>
</gene>
<protein>
    <submittedName>
        <fullName evidence="1">Uncharacterized protein</fullName>
    </submittedName>
</protein>
<name>A0A3B0USE9_9ZZZZ</name>
<organism evidence="1">
    <name type="scientific">hydrothermal vent metagenome</name>
    <dbReference type="NCBI Taxonomy" id="652676"/>
    <lineage>
        <taxon>unclassified sequences</taxon>
        <taxon>metagenomes</taxon>
        <taxon>ecological metagenomes</taxon>
    </lineage>
</organism>
<reference evidence="1" key="1">
    <citation type="submission" date="2018-06" db="EMBL/GenBank/DDBJ databases">
        <authorList>
            <person name="Zhirakovskaya E."/>
        </authorList>
    </citation>
    <scope>NUCLEOTIDE SEQUENCE</scope>
</reference>
<evidence type="ECO:0000313" key="1">
    <source>
        <dbReference type="EMBL" id="VAW31223.1"/>
    </source>
</evidence>
<proteinExistence type="predicted"/>
<accession>A0A3B0USE9</accession>
<sequence length="128" mass="15126">MAINVGTLIIVQLVPFTDLWETMRFQWRISHYEAVTQMVEAGELLPNENGIITLPERYRYLSADNGRIWLQSEGETTTLFFFAERNAPRNFSGYLYRSDNTPPQLGDFMGRWRYMTQKRPNWCFCISE</sequence>
<dbReference type="EMBL" id="UOEU01000183">
    <property type="protein sequence ID" value="VAW31223.1"/>
    <property type="molecule type" value="Genomic_DNA"/>
</dbReference>
<dbReference type="AlphaFoldDB" id="A0A3B0USE9"/>